<protein>
    <submittedName>
        <fullName evidence="1">Uncharacterized protein</fullName>
    </submittedName>
</protein>
<dbReference type="Proteomes" id="UP001597438">
    <property type="component" value="Unassembled WGS sequence"/>
</dbReference>
<sequence>MKLYLLNRNRRENSSFTITVHCYSHFLKMWHYHPELKLMLIIKSIGTLFIGDSLEKKGEIGLSGELPLYKDIKKLSNEGFITENDYSIDGGFIKLQG</sequence>
<name>A0ABW5X002_9FLAO</name>
<comment type="caution">
    <text evidence="1">The sequence shown here is derived from an EMBL/GenBank/DDBJ whole genome shotgun (WGS) entry which is preliminary data.</text>
</comment>
<accession>A0ABW5X002</accession>
<dbReference type="RefSeq" id="WP_251741881.1">
    <property type="nucleotide sequence ID" value="NZ_JBHUOJ010000008.1"/>
</dbReference>
<reference evidence="2" key="1">
    <citation type="journal article" date="2019" name="Int. J. Syst. Evol. Microbiol.">
        <title>The Global Catalogue of Microorganisms (GCM) 10K type strain sequencing project: providing services to taxonomists for standard genome sequencing and annotation.</title>
        <authorList>
            <consortium name="The Broad Institute Genomics Platform"/>
            <consortium name="The Broad Institute Genome Sequencing Center for Infectious Disease"/>
            <person name="Wu L."/>
            <person name="Ma J."/>
        </authorList>
    </citation>
    <scope>NUCLEOTIDE SEQUENCE [LARGE SCALE GENOMIC DNA]</scope>
    <source>
        <strain evidence="2">KCTC 52925</strain>
    </source>
</reference>
<dbReference type="EMBL" id="JBHUOJ010000008">
    <property type="protein sequence ID" value="MFD2832415.1"/>
    <property type="molecule type" value="Genomic_DNA"/>
</dbReference>
<evidence type="ECO:0000313" key="2">
    <source>
        <dbReference type="Proteomes" id="UP001597438"/>
    </source>
</evidence>
<keyword evidence="2" id="KW-1185">Reference proteome</keyword>
<gene>
    <name evidence="1" type="ORF">ACFSYS_03890</name>
</gene>
<evidence type="ECO:0000313" key="1">
    <source>
        <dbReference type="EMBL" id="MFD2832415.1"/>
    </source>
</evidence>
<organism evidence="1 2">
    <name type="scientific">Christiangramia antarctica</name>
    <dbReference type="NCBI Taxonomy" id="2058158"/>
    <lineage>
        <taxon>Bacteria</taxon>
        <taxon>Pseudomonadati</taxon>
        <taxon>Bacteroidota</taxon>
        <taxon>Flavobacteriia</taxon>
        <taxon>Flavobacteriales</taxon>
        <taxon>Flavobacteriaceae</taxon>
        <taxon>Christiangramia</taxon>
    </lineage>
</organism>
<proteinExistence type="predicted"/>